<name>V6LJH2_9EUKA</name>
<evidence type="ECO:0000313" key="1">
    <source>
        <dbReference type="EMBL" id="EST44667.1"/>
    </source>
</evidence>
<feature type="non-terminal residue" evidence="1">
    <location>
        <position position="145"/>
    </location>
</feature>
<dbReference type="AlphaFoldDB" id="V6LJH2"/>
<proteinExistence type="predicted"/>
<protein>
    <submittedName>
        <fullName evidence="1">Uncharacterized protein</fullName>
    </submittedName>
</protein>
<accession>V6LJH2</accession>
<gene>
    <name evidence="1" type="ORF">SS50377_15444</name>
</gene>
<sequence length="145" mass="14280">MAAGTKSSWAQAPICGVAGTARQWGDRSLGPGADRGASLVLVGTAEVQERLEGGLLEAVLPQLGVLDGEVDEGLVEGELVRDLLEAGVALAELRAAQLQELPVVGEGRLGGDLGHVGGTAEGAGGDAGLLVGQEAAGGAGDGDYL</sequence>
<dbReference type="EMBL" id="KI546114">
    <property type="protein sequence ID" value="EST44667.1"/>
    <property type="molecule type" value="Genomic_DNA"/>
</dbReference>
<organism evidence="1">
    <name type="scientific">Spironucleus salmonicida</name>
    <dbReference type="NCBI Taxonomy" id="348837"/>
    <lineage>
        <taxon>Eukaryota</taxon>
        <taxon>Metamonada</taxon>
        <taxon>Diplomonadida</taxon>
        <taxon>Hexamitidae</taxon>
        <taxon>Hexamitinae</taxon>
        <taxon>Spironucleus</taxon>
    </lineage>
</organism>
<reference evidence="1" key="1">
    <citation type="journal article" date="2014" name="PLoS Genet.">
        <title>The Genome of Spironucleus salmonicida Highlights a Fish Pathogen Adapted to Fluctuating Environments.</title>
        <authorList>
            <person name="Xu F."/>
            <person name="Jerlstrom-Hultqvist J."/>
            <person name="Einarsson E."/>
            <person name="Astvaldsson A."/>
            <person name="Svard S.G."/>
            <person name="Andersson J.O."/>
        </authorList>
    </citation>
    <scope>NUCLEOTIDE SEQUENCE</scope>
</reference>